<protein>
    <submittedName>
        <fullName evidence="2">Origin recognition complex subunit 5 C-terminal domain-containing protein</fullName>
    </submittedName>
</protein>
<accession>A0AC34QHD0</accession>
<proteinExistence type="predicted"/>
<sequence length="418" mass="47992">MIVNKQEIFQTIWDFAQLELPYLRHFHITCNASQYDDFISDFENGCEEGFVVCTTSCVSLGGRPKDLYNLLIEAADSTLKKNVRHPEEFAEMFLSLFSLHKVSRIFICLTDAECLRDVESYPILEELFSGFGSPYFITKVVLVTLSSVPWSLLLNTKISPMCMNYSISKKRKPATEVMKHAEKIYGENSPFSKPFAKCCVKILEEQTTDYSKLFFMCCLLADDCRDEINVYSDKIDMDLLRKYASNYDENVIHLQEIVSLNPADIIERIPYYAKFVLMASYCASYNKRNTDFRFFAKEREANKRSKKAAENKFHETGPQTFSLERLQGISCFFLQSFADDPESFPPFDVIINLLIDMQLLARISHPSNINLPKFRCEASLEFVNEVAKKVGIKNGMLDFLDEDPFDLGSKLANLKITG</sequence>
<dbReference type="WBParaSite" id="JU765_v2.g16390.t1">
    <property type="protein sequence ID" value="JU765_v2.g16390.t1"/>
    <property type="gene ID" value="JU765_v2.g16390"/>
</dbReference>
<evidence type="ECO:0000313" key="1">
    <source>
        <dbReference type="Proteomes" id="UP000887576"/>
    </source>
</evidence>
<evidence type="ECO:0000313" key="2">
    <source>
        <dbReference type="WBParaSite" id="JU765_v2.g16390.t1"/>
    </source>
</evidence>
<reference evidence="2" key="1">
    <citation type="submission" date="2022-11" db="UniProtKB">
        <authorList>
            <consortium name="WormBaseParasite"/>
        </authorList>
    </citation>
    <scope>IDENTIFICATION</scope>
</reference>
<dbReference type="Proteomes" id="UP000887576">
    <property type="component" value="Unplaced"/>
</dbReference>
<organism evidence="1 2">
    <name type="scientific">Panagrolaimus sp. JU765</name>
    <dbReference type="NCBI Taxonomy" id="591449"/>
    <lineage>
        <taxon>Eukaryota</taxon>
        <taxon>Metazoa</taxon>
        <taxon>Ecdysozoa</taxon>
        <taxon>Nematoda</taxon>
        <taxon>Chromadorea</taxon>
        <taxon>Rhabditida</taxon>
        <taxon>Tylenchina</taxon>
        <taxon>Panagrolaimomorpha</taxon>
        <taxon>Panagrolaimoidea</taxon>
        <taxon>Panagrolaimidae</taxon>
        <taxon>Panagrolaimus</taxon>
    </lineage>
</organism>
<name>A0AC34QHD0_9BILA</name>